<accession>A0A9J6CND7</accession>
<dbReference type="InterPro" id="IPR053128">
    <property type="entry name" value="Cystatin-like"/>
</dbReference>
<evidence type="ECO:0000313" key="3">
    <source>
        <dbReference type="EMBL" id="KAG5683810.1"/>
    </source>
</evidence>
<protein>
    <recommendedName>
        <fullName evidence="2">Cystatin domain-containing protein</fullName>
    </recommendedName>
</protein>
<dbReference type="PANTHER" id="PTHR12319:SF2">
    <property type="entry name" value="CYSTATIN-LIKE PROTEIN-RELATED"/>
    <property type="match status" value="1"/>
</dbReference>
<dbReference type="CDD" id="cd00042">
    <property type="entry name" value="CY"/>
    <property type="match status" value="1"/>
</dbReference>
<proteinExistence type="predicted"/>
<evidence type="ECO:0000313" key="4">
    <source>
        <dbReference type="Proteomes" id="UP001107558"/>
    </source>
</evidence>
<dbReference type="Pfam" id="PF00031">
    <property type="entry name" value="Cystatin"/>
    <property type="match status" value="1"/>
</dbReference>
<organism evidence="3 4">
    <name type="scientific">Polypedilum vanderplanki</name>
    <name type="common">Sleeping chironomid midge</name>
    <dbReference type="NCBI Taxonomy" id="319348"/>
    <lineage>
        <taxon>Eukaryota</taxon>
        <taxon>Metazoa</taxon>
        <taxon>Ecdysozoa</taxon>
        <taxon>Arthropoda</taxon>
        <taxon>Hexapoda</taxon>
        <taxon>Insecta</taxon>
        <taxon>Pterygota</taxon>
        <taxon>Neoptera</taxon>
        <taxon>Endopterygota</taxon>
        <taxon>Diptera</taxon>
        <taxon>Nematocera</taxon>
        <taxon>Chironomoidea</taxon>
        <taxon>Chironomidae</taxon>
        <taxon>Chironominae</taxon>
        <taxon>Polypedilum</taxon>
        <taxon>Polypedilum</taxon>
    </lineage>
</organism>
<evidence type="ECO:0000256" key="1">
    <source>
        <dbReference type="SAM" id="SignalP"/>
    </source>
</evidence>
<feature type="signal peptide" evidence="1">
    <location>
        <begin position="1"/>
        <end position="15"/>
    </location>
</feature>
<feature type="chain" id="PRO_5039943531" description="Cystatin domain-containing protein" evidence="1">
    <location>
        <begin position="16"/>
        <end position="121"/>
    </location>
</feature>
<dbReference type="Gene3D" id="3.10.450.10">
    <property type="match status" value="1"/>
</dbReference>
<keyword evidence="4" id="KW-1185">Reference proteome</keyword>
<dbReference type="AlphaFoldDB" id="A0A9J6CND7"/>
<sequence length="121" mass="14171">MKIFSVFIFMTFSYAQLNELESIGKSPKFNLICRENIVTNKETIKQVQNNLEENLSSINGSWKMKEITKVTQQIVSGIKYKLTGIFTETNERKNYELEITIWSQPWMNKNEVKLVKKTALK</sequence>
<dbReference type="EMBL" id="JADBJN010000001">
    <property type="protein sequence ID" value="KAG5683810.1"/>
    <property type="molecule type" value="Genomic_DNA"/>
</dbReference>
<feature type="domain" description="Cystatin" evidence="2">
    <location>
        <begin position="44"/>
        <end position="116"/>
    </location>
</feature>
<reference evidence="3" key="1">
    <citation type="submission" date="2021-03" db="EMBL/GenBank/DDBJ databases">
        <title>Chromosome level genome of the anhydrobiotic midge Polypedilum vanderplanki.</title>
        <authorList>
            <person name="Yoshida Y."/>
            <person name="Kikawada T."/>
            <person name="Gusev O."/>
        </authorList>
    </citation>
    <scope>NUCLEOTIDE SEQUENCE</scope>
    <source>
        <strain evidence="3">NIAS01</strain>
        <tissue evidence="3">Whole body or cell culture</tissue>
    </source>
</reference>
<keyword evidence="1" id="KW-0732">Signal</keyword>
<dbReference type="PANTHER" id="PTHR12319">
    <property type="entry name" value="CYSTATIN-RELATED"/>
    <property type="match status" value="1"/>
</dbReference>
<dbReference type="SUPFAM" id="SSF54403">
    <property type="entry name" value="Cystatin/monellin"/>
    <property type="match status" value="1"/>
</dbReference>
<evidence type="ECO:0000259" key="2">
    <source>
        <dbReference type="Pfam" id="PF00031"/>
    </source>
</evidence>
<dbReference type="InterPro" id="IPR000010">
    <property type="entry name" value="Cystatin_dom"/>
</dbReference>
<dbReference type="OrthoDB" id="6357437at2759"/>
<name>A0A9J6CND7_POLVA</name>
<dbReference type="Proteomes" id="UP001107558">
    <property type="component" value="Chromosome 1"/>
</dbReference>
<comment type="caution">
    <text evidence="3">The sequence shown here is derived from an EMBL/GenBank/DDBJ whole genome shotgun (WGS) entry which is preliminary data.</text>
</comment>
<dbReference type="InterPro" id="IPR046350">
    <property type="entry name" value="Cystatin_sf"/>
</dbReference>
<gene>
    <name evidence="3" type="ORF">PVAND_013074</name>
</gene>
<dbReference type="GO" id="GO:0004869">
    <property type="term" value="F:cysteine-type endopeptidase inhibitor activity"/>
    <property type="evidence" value="ECO:0007669"/>
    <property type="project" value="InterPro"/>
</dbReference>